<feature type="transmembrane region" description="Helical" evidence="1">
    <location>
        <begin position="335"/>
        <end position="357"/>
    </location>
</feature>
<feature type="transmembrane region" description="Helical" evidence="1">
    <location>
        <begin position="161"/>
        <end position="183"/>
    </location>
</feature>
<dbReference type="Pfam" id="PF01757">
    <property type="entry name" value="Acyl_transf_3"/>
    <property type="match status" value="1"/>
</dbReference>
<dbReference type="GO" id="GO:0016747">
    <property type="term" value="F:acyltransferase activity, transferring groups other than amino-acyl groups"/>
    <property type="evidence" value="ECO:0007669"/>
    <property type="project" value="InterPro"/>
</dbReference>
<feature type="domain" description="Acyltransferase 3" evidence="2">
    <location>
        <begin position="7"/>
        <end position="353"/>
    </location>
</feature>
<keyword evidence="1" id="KW-0812">Transmembrane</keyword>
<feature type="transmembrane region" description="Helical" evidence="1">
    <location>
        <begin position="98"/>
        <end position="122"/>
    </location>
</feature>
<organism evidence="3 4">
    <name type="scientific">Agrobacterium larrymoorei</name>
    <dbReference type="NCBI Taxonomy" id="160699"/>
    <lineage>
        <taxon>Bacteria</taxon>
        <taxon>Pseudomonadati</taxon>
        <taxon>Pseudomonadota</taxon>
        <taxon>Alphaproteobacteria</taxon>
        <taxon>Hyphomicrobiales</taxon>
        <taxon>Rhizobiaceae</taxon>
        <taxon>Rhizobium/Agrobacterium group</taxon>
        <taxon>Agrobacterium</taxon>
    </lineage>
</organism>
<feature type="transmembrane region" description="Helical" evidence="1">
    <location>
        <begin position="306"/>
        <end position="329"/>
    </location>
</feature>
<gene>
    <name evidence="3" type="ORF">CFBP5477_018400</name>
</gene>
<reference evidence="3" key="1">
    <citation type="submission" date="2023-05" db="EMBL/GenBank/DDBJ databases">
        <title>Complete genome sequence of Agrobacterium larrymoorei CFBP5477.</title>
        <authorList>
            <person name="Yen H.-C."/>
            <person name="Chou L."/>
            <person name="Lin Y.-C."/>
            <person name="Lai E.-M."/>
            <person name="Kuo C.-H."/>
        </authorList>
    </citation>
    <scope>NUCLEOTIDE SEQUENCE</scope>
    <source>
        <strain evidence="3">CFBP5477</strain>
    </source>
</reference>
<keyword evidence="1" id="KW-1133">Transmembrane helix</keyword>
<dbReference type="PANTHER" id="PTHR23028:SF53">
    <property type="entry name" value="ACYL_TRANSF_3 DOMAIN-CONTAINING PROTEIN"/>
    <property type="match status" value="1"/>
</dbReference>
<protein>
    <submittedName>
        <fullName evidence="3">Acyltransferase</fullName>
        <ecNumber evidence="3">2.3.-.-</ecNumber>
    </submittedName>
</protein>
<keyword evidence="3" id="KW-0012">Acyltransferase</keyword>
<dbReference type="GO" id="GO:0000271">
    <property type="term" value="P:polysaccharide biosynthetic process"/>
    <property type="evidence" value="ECO:0007669"/>
    <property type="project" value="TreeGrafter"/>
</dbReference>
<keyword evidence="3" id="KW-0808">Transferase</keyword>
<dbReference type="InterPro" id="IPR050879">
    <property type="entry name" value="Acyltransferase_3"/>
</dbReference>
<name>A0AAF0HEK2_9HYPH</name>
<evidence type="ECO:0000259" key="2">
    <source>
        <dbReference type="Pfam" id="PF01757"/>
    </source>
</evidence>
<feature type="transmembrane region" description="Helical" evidence="1">
    <location>
        <begin position="12"/>
        <end position="32"/>
    </location>
</feature>
<feature type="transmembrane region" description="Helical" evidence="1">
    <location>
        <begin position="190"/>
        <end position="211"/>
    </location>
</feature>
<sequence>MVREQINSLHAVRGLAALAVLNHHLILAIPGVPETLWSTETSKTFSLTLLNIIAYSPLHLLWSGHEAVMVFFILSGFVLTLHILRTDEAYWIYALRRLIRIWIPFMFSLIFALAAASVIQMVGDNYSGWLRASVPEPVSVMALLGHLLMTGLGHHMTLSPVMWSLVHEVRISLLMPLIVFGVVRFPRLSVVASIALLSVGAVSPSAFALAAESIKQSLYGTLIYIPLFVMGAFLAIYRDMLRKTISALSTPFSVAVLIFGMLLLETRWLVYENELLNHVTGMFGAAIVIMIAFASRGVSIALEKPFLIWLGNISYPLYLTHMLVLAVLADIGTRFQMPTSVVLVAAFFASISFAEMFRRLIDSPVQRLNGALTRKFTARAIGAA</sequence>
<dbReference type="EC" id="2.3.-.-" evidence="3"/>
<dbReference type="EMBL" id="CP124734">
    <property type="protein sequence ID" value="WHA43220.1"/>
    <property type="molecule type" value="Genomic_DNA"/>
</dbReference>
<dbReference type="InterPro" id="IPR002656">
    <property type="entry name" value="Acyl_transf_3_dom"/>
</dbReference>
<dbReference type="RefSeq" id="WP_137395171.1">
    <property type="nucleotide sequence ID" value="NZ_CP124734.1"/>
</dbReference>
<proteinExistence type="predicted"/>
<evidence type="ECO:0000313" key="4">
    <source>
        <dbReference type="Proteomes" id="UP000298664"/>
    </source>
</evidence>
<feature type="transmembrane region" description="Helical" evidence="1">
    <location>
        <begin position="68"/>
        <end position="86"/>
    </location>
</feature>
<keyword evidence="1" id="KW-0472">Membrane</keyword>
<evidence type="ECO:0000313" key="3">
    <source>
        <dbReference type="EMBL" id="WHA43220.1"/>
    </source>
</evidence>
<dbReference type="GO" id="GO:0016020">
    <property type="term" value="C:membrane"/>
    <property type="evidence" value="ECO:0007669"/>
    <property type="project" value="TreeGrafter"/>
</dbReference>
<dbReference type="Proteomes" id="UP000298664">
    <property type="component" value="Chromosome Linear"/>
</dbReference>
<feature type="transmembrane region" description="Helical" evidence="1">
    <location>
        <begin position="275"/>
        <end position="294"/>
    </location>
</feature>
<evidence type="ECO:0000256" key="1">
    <source>
        <dbReference type="SAM" id="Phobius"/>
    </source>
</evidence>
<feature type="transmembrane region" description="Helical" evidence="1">
    <location>
        <begin position="244"/>
        <end position="263"/>
    </location>
</feature>
<dbReference type="PANTHER" id="PTHR23028">
    <property type="entry name" value="ACETYLTRANSFERASE"/>
    <property type="match status" value="1"/>
</dbReference>
<feature type="transmembrane region" description="Helical" evidence="1">
    <location>
        <begin position="217"/>
        <end position="237"/>
    </location>
</feature>
<accession>A0AAF0HEK2</accession>
<dbReference type="AlphaFoldDB" id="A0AAF0HEK2"/>